<feature type="domain" description="Ferric oxidoreductase" evidence="12">
    <location>
        <begin position="116"/>
        <end position="228"/>
    </location>
</feature>
<dbReference type="AlphaFoldDB" id="G8BX01"/>
<evidence type="ECO:0000256" key="1">
    <source>
        <dbReference type="ARBA" id="ARBA00004141"/>
    </source>
</evidence>
<dbReference type="GO" id="GO:0000293">
    <property type="term" value="F:ferric-chelate reductase activity"/>
    <property type="evidence" value="ECO:0007669"/>
    <property type="project" value="TreeGrafter"/>
</dbReference>
<dbReference type="EMBL" id="HE612863">
    <property type="protein sequence ID" value="CCE64305.1"/>
    <property type="molecule type" value="Genomic_DNA"/>
</dbReference>
<evidence type="ECO:0000256" key="7">
    <source>
        <dbReference type="ARBA" id="ARBA00023002"/>
    </source>
</evidence>
<evidence type="ECO:0000313" key="13">
    <source>
        <dbReference type="EMBL" id="CCE64305.1"/>
    </source>
</evidence>
<keyword evidence="14" id="KW-1185">Reference proteome</keyword>
<evidence type="ECO:0000256" key="3">
    <source>
        <dbReference type="ARBA" id="ARBA00022692"/>
    </source>
</evidence>
<comment type="subcellular location">
    <subcellularLocation>
        <location evidence="1">Membrane</location>
        <topology evidence="1">Multi-pass membrane protein</topology>
    </subcellularLocation>
</comment>
<feature type="compositionally biased region" description="Polar residues" evidence="10">
    <location>
        <begin position="602"/>
        <end position="620"/>
    </location>
</feature>
<evidence type="ECO:0000256" key="11">
    <source>
        <dbReference type="SAM" id="Phobius"/>
    </source>
</evidence>
<keyword evidence="8" id="KW-0813">Transport</keyword>
<proteinExistence type="predicted"/>
<feature type="transmembrane region" description="Helical" evidence="11">
    <location>
        <begin position="183"/>
        <end position="201"/>
    </location>
</feature>
<dbReference type="SFLD" id="SFLDS00052">
    <property type="entry name" value="Ferric_Reductase_Domain"/>
    <property type="match status" value="1"/>
</dbReference>
<dbReference type="eggNOG" id="KOG0039">
    <property type="taxonomic scope" value="Eukaryota"/>
</dbReference>
<dbReference type="SFLD" id="SFLDF00463">
    <property type="entry name" value="AIM14"/>
    <property type="match status" value="1"/>
</dbReference>
<sequence length="719" mass="82637">MFNRHWDFNWNNVYSSLYNAQDCLKIRCAARTTFLVSLTFVCILLPLFHSLALTKKFYKLNHNFNHHFVYQHLNWLHDLTLYHNKSVHITLFWSCFVGFATFYNTNGELNHIAKRSGRISIALLPAILILTLRPSPLPNLLYLSLLPYHKWISRILIVESFLHCGLYVWWFASCNTMSKLWKFTNICGILAFIAFFVIGITSVNKFRRMNFKLFYCIHYVCTWTSIVLLYLHSKPSILYYFCFCVVILLYQVYYRLSHTKKTKITITCISPTISLLEFPKEYLSNKPILPATHVRLNLVRRNPFANLVNNFIIPFQHPFTIASLPNDDAVQLIVRNGRTLPLETNSSYYITGCFEPMIDFISKRRENNLWATIINYFDNNSNTGNNDTYLTYSSNIQDANTLNIMSQALPSLPFQVNSLPLLSSPLRYKINATRVFMVVGGTAISFALPVLRILNFNGVHTRLIWVTRDYQDLQVLNHFKNNFEGLEVYVSGKNSIDYVEEYNRLQENKKAPNTETMANGNLVETESENDPLLSGNVKTTFGAIADKDDEIDFTETFSRKKSIKDLKKLAKRKKANENVFREQTVIEPPNSTYATDEDFDSSNHSYSNVSPNKDTEANTVASSNVTRSILRKIRIPAGIKVSFGRPVLNNSHYNWCLEKECIGPSEHNLCCHPNSENSSHVDDLANVWVVAAGPNSLIENTNRWATDGGLHFYAEAFAV</sequence>
<accession>G8BX01</accession>
<feature type="transmembrane region" description="Helical" evidence="11">
    <location>
        <begin position="34"/>
        <end position="53"/>
    </location>
</feature>
<dbReference type="GO" id="GO:0033215">
    <property type="term" value="P:reductive iron assimilation"/>
    <property type="evidence" value="ECO:0007669"/>
    <property type="project" value="TreeGrafter"/>
</dbReference>
<gene>
    <name evidence="13" type="primary">TPHA0H00970</name>
    <name evidence="13" type="ordered locus">TPHA_0H00970</name>
</gene>
<evidence type="ECO:0000256" key="4">
    <source>
        <dbReference type="ARBA" id="ARBA00022827"/>
    </source>
</evidence>
<evidence type="ECO:0000259" key="12">
    <source>
        <dbReference type="Pfam" id="PF01794"/>
    </source>
</evidence>
<evidence type="ECO:0000256" key="9">
    <source>
        <dbReference type="ARBA" id="ARBA00023136"/>
    </source>
</evidence>
<dbReference type="KEGG" id="tpf:TPHA_0H00970"/>
<protein>
    <recommendedName>
        <fullName evidence="12">Ferric oxidoreductase domain-containing protein</fullName>
    </recommendedName>
</protein>
<dbReference type="InterPro" id="IPR050369">
    <property type="entry name" value="RBOH/FRE"/>
</dbReference>
<dbReference type="HOGENOM" id="CLU_025685_0_0_1"/>
<evidence type="ECO:0000256" key="8">
    <source>
        <dbReference type="ARBA" id="ARBA00023065"/>
    </source>
</evidence>
<dbReference type="GO" id="GO:0005886">
    <property type="term" value="C:plasma membrane"/>
    <property type="evidence" value="ECO:0007669"/>
    <property type="project" value="TreeGrafter"/>
</dbReference>
<evidence type="ECO:0000256" key="10">
    <source>
        <dbReference type="SAM" id="MobiDB-lite"/>
    </source>
</evidence>
<keyword evidence="8" id="KW-0406">Ion transport</keyword>
<evidence type="ECO:0000256" key="6">
    <source>
        <dbReference type="ARBA" id="ARBA00022989"/>
    </source>
</evidence>
<feature type="transmembrane region" description="Helical" evidence="11">
    <location>
        <begin position="115"/>
        <end position="132"/>
    </location>
</feature>
<dbReference type="PANTHER" id="PTHR11972">
    <property type="entry name" value="NADPH OXIDASE"/>
    <property type="match status" value="1"/>
</dbReference>
<dbReference type="OrthoDB" id="10006946at2759"/>
<dbReference type="Proteomes" id="UP000005666">
    <property type="component" value="Chromosome 8"/>
</dbReference>
<feature type="transmembrane region" description="Helical" evidence="11">
    <location>
        <begin position="237"/>
        <end position="254"/>
    </location>
</feature>
<organism evidence="13 14">
    <name type="scientific">Tetrapisispora phaffii (strain ATCC 24235 / CBS 4417 / NBRC 1672 / NRRL Y-8282 / UCD 70-5)</name>
    <name type="common">Yeast</name>
    <name type="synonym">Fabospora phaffii</name>
    <dbReference type="NCBI Taxonomy" id="1071381"/>
    <lineage>
        <taxon>Eukaryota</taxon>
        <taxon>Fungi</taxon>
        <taxon>Dikarya</taxon>
        <taxon>Ascomycota</taxon>
        <taxon>Saccharomycotina</taxon>
        <taxon>Saccharomycetes</taxon>
        <taxon>Saccharomycetales</taxon>
        <taxon>Saccharomycetaceae</taxon>
        <taxon>Tetrapisispora</taxon>
    </lineage>
</organism>
<evidence type="ECO:0000256" key="5">
    <source>
        <dbReference type="ARBA" id="ARBA00022982"/>
    </source>
</evidence>
<dbReference type="InterPro" id="IPR013130">
    <property type="entry name" value="Fe3_Rdtase_TM_dom"/>
</dbReference>
<keyword evidence="9 11" id="KW-0472">Membrane</keyword>
<feature type="transmembrane region" description="Helical" evidence="11">
    <location>
        <begin position="435"/>
        <end position="454"/>
    </location>
</feature>
<name>G8BX01_TETPH</name>
<evidence type="ECO:0000313" key="14">
    <source>
        <dbReference type="Proteomes" id="UP000005666"/>
    </source>
</evidence>
<dbReference type="PANTHER" id="PTHR11972:SF178">
    <property type="entry name" value="FERRIC REDUCTASE TRANSMEMBRANE COMPONENT 8-RELATED"/>
    <property type="match status" value="1"/>
</dbReference>
<keyword evidence="5" id="KW-0249">Electron transport</keyword>
<keyword evidence="6 11" id="KW-1133">Transmembrane helix</keyword>
<keyword evidence="7" id="KW-0560">Oxidoreductase</keyword>
<dbReference type="GeneID" id="11534202"/>
<feature type="transmembrane region" description="Helical" evidence="11">
    <location>
        <begin position="86"/>
        <end position="103"/>
    </location>
</feature>
<keyword evidence="4" id="KW-0274">FAD</keyword>
<dbReference type="RefSeq" id="XP_003686739.1">
    <property type="nucleotide sequence ID" value="XM_003686691.1"/>
</dbReference>
<feature type="region of interest" description="Disordered" evidence="10">
    <location>
        <begin position="590"/>
        <end position="620"/>
    </location>
</feature>
<reference evidence="13 14" key="1">
    <citation type="journal article" date="2011" name="Proc. Natl. Acad. Sci. U.S.A.">
        <title>Evolutionary erosion of yeast sex chromosomes by mating-type switching accidents.</title>
        <authorList>
            <person name="Gordon J.L."/>
            <person name="Armisen D."/>
            <person name="Proux-Wera E."/>
            <person name="Oheigeartaigh S.S."/>
            <person name="Byrne K.P."/>
            <person name="Wolfe K.H."/>
        </authorList>
    </citation>
    <scope>NUCLEOTIDE SEQUENCE [LARGE SCALE GENOMIC DNA]</scope>
    <source>
        <strain evidence="14">ATCC 24235 / CBS 4417 / NBRC 1672 / NRRL Y-8282 / UCD 70-5</strain>
    </source>
</reference>
<dbReference type="SFLD" id="SFLDG01168">
    <property type="entry name" value="Ferric_reductase_subgroup_(FRE"/>
    <property type="match status" value="1"/>
</dbReference>
<keyword evidence="3 11" id="KW-0812">Transmembrane</keyword>
<feature type="transmembrane region" description="Helical" evidence="11">
    <location>
        <begin position="152"/>
        <end position="171"/>
    </location>
</feature>
<evidence type="ECO:0000256" key="2">
    <source>
        <dbReference type="ARBA" id="ARBA00022630"/>
    </source>
</evidence>
<dbReference type="OMA" id="LLPIHKW"/>
<dbReference type="Pfam" id="PF01794">
    <property type="entry name" value="Ferric_reduct"/>
    <property type="match status" value="1"/>
</dbReference>
<dbReference type="STRING" id="1071381.G8BX01"/>
<keyword evidence="2" id="KW-0285">Flavoprotein</keyword>